<organism evidence="12 13">
    <name type="scientific">Legionella tucsonensis</name>
    <dbReference type="NCBI Taxonomy" id="40335"/>
    <lineage>
        <taxon>Bacteria</taxon>
        <taxon>Pseudomonadati</taxon>
        <taxon>Pseudomonadota</taxon>
        <taxon>Gammaproteobacteria</taxon>
        <taxon>Legionellales</taxon>
        <taxon>Legionellaceae</taxon>
        <taxon>Legionella</taxon>
    </lineage>
</organism>
<evidence type="ECO:0000313" key="13">
    <source>
        <dbReference type="Proteomes" id="UP000054693"/>
    </source>
</evidence>
<dbReference type="RefSeq" id="WP_238584068.1">
    <property type="nucleotide sequence ID" value="NZ_CAAAIP010000001.1"/>
</dbReference>
<evidence type="ECO:0000256" key="3">
    <source>
        <dbReference type="ARBA" id="ARBA00012687"/>
    </source>
</evidence>
<dbReference type="AlphaFoldDB" id="A0A0W0ZVG6"/>
<keyword evidence="7 11" id="KW-0328">Glycosyltransferase</keyword>
<dbReference type="PANTHER" id="PTHR30372:SF4">
    <property type="entry name" value="LIPID-A-DISACCHARIDE SYNTHASE, MITOCHONDRIAL-RELATED"/>
    <property type="match status" value="1"/>
</dbReference>
<dbReference type="GO" id="GO:0016020">
    <property type="term" value="C:membrane"/>
    <property type="evidence" value="ECO:0007669"/>
    <property type="project" value="GOC"/>
</dbReference>
<evidence type="ECO:0000256" key="4">
    <source>
        <dbReference type="ARBA" id="ARBA00020902"/>
    </source>
</evidence>
<reference evidence="12 13" key="1">
    <citation type="submission" date="2015-11" db="EMBL/GenBank/DDBJ databases">
        <title>Genomic analysis of 38 Legionella species identifies large and diverse effector repertoires.</title>
        <authorList>
            <person name="Burstein D."/>
            <person name="Amaro F."/>
            <person name="Zusman T."/>
            <person name="Lifshitz Z."/>
            <person name="Cohen O."/>
            <person name="Gilbert J.A."/>
            <person name="Pupko T."/>
            <person name="Shuman H.A."/>
            <person name="Segal G."/>
        </authorList>
    </citation>
    <scope>NUCLEOTIDE SEQUENCE [LARGE SCALE GENOMIC DNA]</scope>
    <source>
        <strain evidence="12 13">ATCC 49180</strain>
    </source>
</reference>
<dbReference type="HAMAP" id="MF_00392">
    <property type="entry name" value="LpxB"/>
    <property type="match status" value="1"/>
</dbReference>
<dbReference type="Proteomes" id="UP000054693">
    <property type="component" value="Unassembled WGS sequence"/>
</dbReference>
<evidence type="ECO:0000256" key="11">
    <source>
        <dbReference type="HAMAP-Rule" id="MF_00392"/>
    </source>
</evidence>
<keyword evidence="6 11" id="KW-0441">Lipid A biosynthesis</keyword>
<comment type="caution">
    <text evidence="12">The sequence shown here is derived from an EMBL/GenBank/DDBJ whole genome shotgun (WGS) entry which is preliminary data.</text>
</comment>
<evidence type="ECO:0000256" key="10">
    <source>
        <dbReference type="ARBA" id="ARBA00048975"/>
    </source>
</evidence>
<accession>A0A0W0ZVG6</accession>
<dbReference type="GO" id="GO:0009245">
    <property type="term" value="P:lipid A biosynthetic process"/>
    <property type="evidence" value="ECO:0007669"/>
    <property type="project" value="UniProtKB-UniRule"/>
</dbReference>
<name>A0A0W0ZVG6_9GAMM</name>
<dbReference type="Pfam" id="PF02684">
    <property type="entry name" value="LpxB"/>
    <property type="match status" value="1"/>
</dbReference>
<dbReference type="SUPFAM" id="SSF53756">
    <property type="entry name" value="UDP-Glycosyltransferase/glycogen phosphorylase"/>
    <property type="match status" value="1"/>
</dbReference>
<keyword evidence="5 11" id="KW-0444">Lipid biosynthesis</keyword>
<evidence type="ECO:0000256" key="2">
    <source>
        <dbReference type="ARBA" id="ARBA00007868"/>
    </source>
</evidence>
<comment type="catalytic activity">
    <reaction evidence="10 11">
        <text>a lipid X + a UDP-2-N,3-O-bis[(3R)-3-hydroxyacyl]-alpha-D-glucosamine = a lipid A disaccharide + UDP + H(+)</text>
        <dbReference type="Rhea" id="RHEA:67828"/>
        <dbReference type="ChEBI" id="CHEBI:15378"/>
        <dbReference type="ChEBI" id="CHEBI:58223"/>
        <dbReference type="ChEBI" id="CHEBI:137748"/>
        <dbReference type="ChEBI" id="CHEBI:176338"/>
        <dbReference type="ChEBI" id="CHEBI:176343"/>
        <dbReference type="EC" id="2.4.1.182"/>
    </reaction>
</comment>
<evidence type="ECO:0000313" key="12">
    <source>
        <dbReference type="EMBL" id="KTD73111.1"/>
    </source>
</evidence>
<evidence type="ECO:0000256" key="6">
    <source>
        <dbReference type="ARBA" id="ARBA00022556"/>
    </source>
</evidence>
<evidence type="ECO:0000256" key="5">
    <source>
        <dbReference type="ARBA" id="ARBA00022516"/>
    </source>
</evidence>
<dbReference type="EC" id="2.4.1.182" evidence="3 11"/>
<dbReference type="STRING" id="40335.Ltuc_0958"/>
<sequence>MQESKRIRLFFSKLAAVRKVQGETERRNGLCTKSHEDSTTVSTKQFFNEIEFRKKSIVIIAGEESGDVHASVLIRQLKAAYSNIEISGIGGKHMQEAGAQIISDLARFGVTGLTAVIRNLNVIRKAFLAIKKHLNQQKPDLLILVDYPGFNLRLAKYAKQKLGIKILYYISPQIWAWKANRIHLIKKCIDQMAVILPFEKIIYEKAQVPVSFVGHPLIEKIASVDDLHSQRKALGLPQEANIFTLLPGSRANEIKYHMPVLRDTALILQQRYPNLHFVIPIADTINPEKIKHYFSNLNLPISFVQGHAVHCMAAANFVIVASGTASLECALLEKPMCIIYRSSFLSYVLAMRFIKVKFFGLCNLLANKMIIPEFLQYDCNAHELTRYVDLFFNDPEQPTKMISHLNRVKNSLSSEKSDRSLFNLVANELLEKNA</sequence>
<evidence type="ECO:0000256" key="7">
    <source>
        <dbReference type="ARBA" id="ARBA00022676"/>
    </source>
</evidence>
<keyword evidence="13" id="KW-1185">Reference proteome</keyword>
<proteinExistence type="inferred from homology"/>
<gene>
    <name evidence="12" type="primary">lpxB_1</name>
    <name evidence="11" type="synonym">lpxB</name>
    <name evidence="12" type="ORF">Ltuc_0958</name>
</gene>
<dbReference type="EMBL" id="LNZA01000001">
    <property type="protein sequence ID" value="KTD73111.1"/>
    <property type="molecule type" value="Genomic_DNA"/>
</dbReference>
<comment type="pathway">
    <text evidence="11">Bacterial outer membrane biogenesis; LPS lipid A biosynthesis.</text>
</comment>
<dbReference type="PATRIC" id="fig|40335.7.peg.1010"/>
<dbReference type="InterPro" id="IPR003835">
    <property type="entry name" value="Glyco_trans_19"/>
</dbReference>
<dbReference type="PANTHER" id="PTHR30372">
    <property type="entry name" value="LIPID-A-DISACCHARIDE SYNTHASE"/>
    <property type="match status" value="1"/>
</dbReference>
<protein>
    <recommendedName>
        <fullName evidence="4 11">Lipid-A-disaccharide synthase</fullName>
        <ecNumber evidence="3 11">2.4.1.182</ecNumber>
    </recommendedName>
</protein>
<dbReference type="UniPathway" id="UPA00973"/>
<evidence type="ECO:0000256" key="9">
    <source>
        <dbReference type="ARBA" id="ARBA00023098"/>
    </source>
</evidence>
<dbReference type="GO" id="GO:0008915">
    <property type="term" value="F:lipid-A-disaccharide synthase activity"/>
    <property type="evidence" value="ECO:0007669"/>
    <property type="project" value="UniProtKB-UniRule"/>
</dbReference>
<keyword evidence="8 11" id="KW-0808">Transferase</keyword>
<dbReference type="NCBIfam" id="TIGR00215">
    <property type="entry name" value="lpxB"/>
    <property type="match status" value="1"/>
</dbReference>
<comment type="similarity">
    <text evidence="2 11">Belongs to the LpxB family.</text>
</comment>
<keyword evidence="9 11" id="KW-0443">Lipid metabolism</keyword>
<evidence type="ECO:0000256" key="1">
    <source>
        <dbReference type="ARBA" id="ARBA00002056"/>
    </source>
</evidence>
<evidence type="ECO:0000256" key="8">
    <source>
        <dbReference type="ARBA" id="ARBA00022679"/>
    </source>
</evidence>
<comment type="function">
    <text evidence="1 11">Condensation of UDP-2,3-diacylglucosamine and 2,3-diacylglucosamine-1-phosphate to form lipid A disaccharide, a precursor of lipid A, a phosphorylated glycolipid that anchors the lipopolysaccharide to the outer membrane of the cell.</text>
</comment>
<dbReference type="GO" id="GO:0005543">
    <property type="term" value="F:phospholipid binding"/>
    <property type="evidence" value="ECO:0007669"/>
    <property type="project" value="TreeGrafter"/>
</dbReference>